<evidence type="ECO:0008006" key="14">
    <source>
        <dbReference type="Google" id="ProtNLM"/>
    </source>
</evidence>
<keyword evidence="5 8" id="KW-0862">Zinc</keyword>
<dbReference type="PANTHER" id="PTHR43096:SF52">
    <property type="entry name" value="DNAJ HOMOLOG 1, MITOCHONDRIAL-RELATED"/>
    <property type="match status" value="1"/>
</dbReference>
<dbReference type="InterPro" id="IPR002939">
    <property type="entry name" value="DnaJ_C"/>
</dbReference>
<dbReference type="InterPro" id="IPR001623">
    <property type="entry name" value="DnaJ_domain"/>
</dbReference>
<dbReference type="SUPFAM" id="SSF46565">
    <property type="entry name" value="Chaperone J-domain"/>
    <property type="match status" value="1"/>
</dbReference>
<dbReference type="Gene3D" id="1.10.287.110">
    <property type="entry name" value="DnaJ domain"/>
    <property type="match status" value="1"/>
</dbReference>
<evidence type="ECO:0000259" key="10">
    <source>
        <dbReference type="PROSITE" id="PS50076"/>
    </source>
</evidence>
<dbReference type="InterPro" id="IPR036869">
    <property type="entry name" value="J_dom_sf"/>
</dbReference>
<evidence type="ECO:0000256" key="6">
    <source>
        <dbReference type="ARBA" id="ARBA00023016"/>
    </source>
</evidence>
<dbReference type="GO" id="GO:0008270">
    <property type="term" value="F:zinc ion binding"/>
    <property type="evidence" value="ECO:0007669"/>
    <property type="project" value="UniProtKB-KW"/>
</dbReference>
<keyword evidence="13" id="KW-1185">Reference proteome</keyword>
<dbReference type="InterPro" id="IPR036410">
    <property type="entry name" value="HSP_DnaJ_Cys-rich_dom_sf"/>
</dbReference>
<dbReference type="InterPro" id="IPR001305">
    <property type="entry name" value="HSP_DnaJ_Cys-rich_dom"/>
</dbReference>
<dbReference type="GO" id="GO:0042026">
    <property type="term" value="P:protein refolding"/>
    <property type="evidence" value="ECO:0007669"/>
    <property type="project" value="TreeGrafter"/>
</dbReference>
<dbReference type="SMART" id="SM00271">
    <property type="entry name" value="DnaJ"/>
    <property type="match status" value="1"/>
</dbReference>
<evidence type="ECO:0000256" key="8">
    <source>
        <dbReference type="PROSITE-ProRule" id="PRU00546"/>
    </source>
</evidence>
<dbReference type="CDD" id="cd10747">
    <property type="entry name" value="DnaJ_C"/>
    <property type="match status" value="1"/>
</dbReference>
<evidence type="ECO:0000256" key="3">
    <source>
        <dbReference type="ARBA" id="ARBA00022737"/>
    </source>
</evidence>
<gene>
    <name evidence="12" type="ORF">AT959_01440</name>
</gene>
<keyword evidence="1" id="KW-0235">DNA replication</keyword>
<organism evidence="12 13">
    <name type="scientific">Dechloromonas denitrificans</name>
    <dbReference type="NCBI Taxonomy" id="281362"/>
    <lineage>
        <taxon>Bacteria</taxon>
        <taxon>Pseudomonadati</taxon>
        <taxon>Pseudomonadota</taxon>
        <taxon>Betaproteobacteria</taxon>
        <taxon>Rhodocyclales</taxon>
        <taxon>Azonexaceae</taxon>
        <taxon>Dechloromonas</taxon>
    </lineage>
</organism>
<dbReference type="Gene3D" id="2.10.230.10">
    <property type="entry name" value="Heat shock protein DnaJ, cysteine-rich domain"/>
    <property type="match status" value="1"/>
</dbReference>
<evidence type="ECO:0000256" key="5">
    <source>
        <dbReference type="ARBA" id="ARBA00022833"/>
    </source>
</evidence>
<accession>A0A133XN76</accession>
<dbReference type="SUPFAM" id="SSF57938">
    <property type="entry name" value="DnaJ/Hsp40 cysteine-rich domain"/>
    <property type="match status" value="1"/>
</dbReference>
<dbReference type="Proteomes" id="UP000070186">
    <property type="component" value="Unassembled WGS sequence"/>
</dbReference>
<keyword evidence="6" id="KW-0346">Stress response</keyword>
<comment type="caution">
    <text evidence="12">The sequence shown here is derived from an EMBL/GenBank/DDBJ whole genome shotgun (WGS) entry which is preliminary data.</text>
</comment>
<dbReference type="Gene3D" id="2.60.260.20">
    <property type="entry name" value="Urease metallochaperone UreE, N-terminal domain"/>
    <property type="match status" value="2"/>
</dbReference>
<dbReference type="GO" id="GO:0006260">
    <property type="term" value="P:DNA replication"/>
    <property type="evidence" value="ECO:0007669"/>
    <property type="project" value="UniProtKB-KW"/>
</dbReference>
<name>A0A133XN76_9RHOO</name>
<dbReference type="GO" id="GO:0051082">
    <property type="term" value="F:unfolded protein binding"/>
    <property type="evidence" value="ECO:0007669"/>
    <property type="project" value="InterPro"/>
</dbReference>
<feature type="region of interest" description="Disordered" evidence="9">
    <location>
        <begin position="63"/>
        <end position="82"/>
    </location>
</feature>
<evidence type="ECO:0000256" key="2">
    <source>
        <dbReference type="ARBA" id="ARBA00022723"/>
    </source>
</evidence>
<keyword evidence="4 8" id="KW-0863">Zinc-finger</keyword>
<keyword evidence="2 8" id="KW-0479">Metal-binding</keyword>
<feature type="compositionally biased region" description="Acidic residues" evidence="9">
    <location>
        <begin position="70"/>
        <end position="81"/>
    </location>
</feature>
<dbReference type="STRING" id="281362.AT959_01440"/>
<dbReference type="Pfam" id="PF01556">
    <property type="entry name" value="DnaJ_C"/>
    <property type="match status" value="1"/>
</dbReference>
<feature type="zinc finger region" description="CR-type" evidence="8">
    <location>
        <begin position="103"/>
        <end position="178"/>
    </location>
</feature>
<dbReference type="InterPro" id="IPR008971">
    <property type="entry name" value="HSP40/DnaJ_pept-bd"/>
</dbReference>
<evidence type="ECO:0000259" key="11">
    <source>
        <dbReference type="PROSITE" id="PS51188"/>
    </source>
</evidence>
<reference evidence="12 13" key="1">
    <citation type="submission" date="2015-12" db="EMBL/GenBank/DDBJ databases">
        <title>Nitrous oxide reduction kinetics distinguish bacteria harboring typical versus atypical NosZ.</title>
        <authorList>
            <person name="Yoon S."/>
            <person name="Nissen S."/>
            <person name="Park D."/>
            <person name="Sanford R.A."/>
            <person name="Loeffler F.E."/>
        </authorList>
    </citation>
    <scope>NUCLEOTIDE SEQUENCE [LARGE SCALE GENOMIC DNA]</scope>
    <source>
        <strain evidence="12 13">ATCC BAA-841</strain>
    </source>
</reference>
<evidence type="ECO:0000256" key="7">
    <source>
        <dbReference type="ARBA" id="ARBA00023186"/>
    </source>
</evidence>
<feature type="domain" description="J" evidence="10">
    <location>
        <begin position="5"/>
        <end position="73"/>
    </location>
</feature>
<evidence type="ECO:0000313" key="12">
    <source>
        <dbReference type="EMBL" id="KXB32384.1"/>
    </source>
</evidence>
<evidence type="ECO:0000256" key="4">
    <source>
        <dbReference type="ARBA" id="ARBA00022771"/>
    </source>
</evidence>
<dbReference type="Pfam" id="PF00226">
    <property type="entry name" value="DnaJ"/>
    <property type="match status" value="1"/>
</dbReference>
<evidence type="ECO:0000256" key="9">
    <source>
        <dbReference type="SAM" id="MobiDB-lite"/>
    </source>
</evidence>
<dbReference type="AlphaFoldDB" id="A0A133XN76"/>
<dbReference type="GO" id="GO:0005737">
    <property type="term" value="C:cytoplasm"/>
    <property type="evidence" value="ECO:0007669"/>
    <property type="project" value="TreeGrafter"/>
</dbReference>
<protein>
    <recommendedName>
        <fullName evidence="14">Chaperone protein DnaJ</fullName>
    </recommendedName>
</protein>
<evidence type="ECO:0000313" key="13">
    <source>
        <dbReference type="Proteomes" id="UP000070186"/>
    </source>
</evidence>
<dbReference type="EMBL" id="LODL01000005">
    <property type="protein sequence ID" value="KXB32384.1"/>
    <property type="molecule type" value="Genomic_DNA"/>
</dbReference>
<feature type="domain" description="CR-type" evidence="11">
    <location>
        <begin position="103"/>
        <end position="178"/>
    </location>
</feature>
<dbReference type="PANTHER" id="PTHR43096">
    <property type="entry name" value="DNAJ HOMOLOG 1, MITOCHONDRIAL-RELATED"/>
    <property type="match status" value="1"/>
</dbReference>
<dbReference type="PROSITE" id="PS51188">
    <property type="entry name" value="ZF_CR"/>
    <property type="match status" value="1"/>
</dbReference>
<dbReference type="PROSITE" id="PS50076">
    <property type="entry name" value="DNAJ_2"/>
    <property type="match status" value="1"/>
</dbReference>
<dbReference type="PRINTS" id="PR00625">
    <property type="entry name" value="JDOMAIN"/>
</dbReference>
<dbReference type="CDD" id="cd06257">
    <property type="entry name" value="DnaJ"/>
    <property type="match status" value="1"/>
</dbReference>
<dbReference type="RefSeq" id="WP_066879829.1">
    <property type="nucleotide sequence ID" value="NZ_LODL01000005.1"/>
</dbReference>
<dbReference type="GO" id="GO:0031072">
    <property type="term" value="F:heat shock protein binding"/>
    <property type="evidence" value="ECO:0007669"/>
    <property type="project" value="InterPro"/>
</dbReference>
<proteinExistence type="predicted"/>
<evidence type="ECO:0000256" key="1">
    <source>
        <dbReference type="ARBA" id="ARBA00022705"/>
    </source>
</evidence>
<keyword evidence="7" id="KW-0143">Chaperone</keyword>
<dbReference type="SUPFAM" id="SSF49493">
    <property type="entry name" value="HSP40/DnaJ peptide-binding domain"/>
    <property type="match status" value="2"/>
</dbReference>
<sequence length="338" mass="36453">MSAIDPYAILGVSPEAGPAEWKRAYRRLAMRWHPDRSDHPEATERFKEIRAAYDQLAAVDLPEEAKTEAEETEASSPEPEETVARAADIRLNLELDLEEAASGCRKTIRYTRGKACPTCEGSGESGFARTRFCEACHGSGRVRDAQRVLLPCEACAGRGFFSERICPGCSGSGRELAEVSLEITVPPGMLAGDELRLAGQGEPGDGELLPGDLYLTLILRSHPLYQLRGRDLHFRMPVSALALIAGGDVELPSLAGPFIQALDAGSAETRSLCLAGKGYPGRGRNPVGDLLVELTPVFPARLSVRQRKLLLQANAALLDDIEAALPDILAWRQANGLA</sequence>
<keyword evidence="3" id="KW-0677">Repeat</keyword>